<evidence type="ECO:0000256" key="9">
    <source>
        <dbReference type="ARBA" id="ARBA00066884"/>
    </source>
</evidence>
<dbReference type="CDD" id="cd00757">
    <property type="entry name" value="ThiF_MoeB_HesA_family"/>
    <property type="match status" value="1"/>
</dbReference>
<comment type="catalytic activity">
    <reaction evidence="6">
        <text>[molybdopterin-synthase sulfur-carrier protein]-C-terminal Gly-Gly + ATP + H(+) = [molybdopterin-synthase sulfur-carrier protein]-C-terminal Gly-Gly-AMP + diphosphate</text>
        <dbReference type="Rhea" id="RHEA:43616"/>
        <dbReference type="Rhea" id="RHEA-COMP:12159"/>
        <dbReference type="Rhea" id="RHEA-COMP:12202"/>
        <dbReference type="ChEBI" id="CHEBI:15378"/>
        <dbReference type="ChEBI" id="CHEBI:30616"/>
        <dbReference type="ChEBI" id="CHEBI:33019"/>
        <dbReference type="ChEBI" id="CHEBI:90618"/>
        <dbReference type="ChEBI" id="CHEBI:90778"/>
        <dbReference type="EC" id="2.7.7.80"/>
    </reaction>
</comment>
<dbReference type="InterPro" id="IPR045886">
    <property type="entry name" value="ThiF/MoeB/HesA"/>
</dbReference>
<evidence type="ECO:0000256" key="5">
    <source>
        <dbReference type="ARBA" id="ARBA00022840"/>
    </source>
</evidence>
<dbReference type="CDD" id="cd00158">
    <property type="entry name" value="RHOD"/>
    <property type="match status" value="1"/>
</dbReference>
<dbReference type="GO" id="GO:0008641">
    <property type="term" value="F:ubiquitin-like modifier activating enzyme activity"/>
    <property type="evidence" value="ECO:0007669"/>
    <property type="project" value="InterPro"/>
</dbReference>
<dbReference type="GO" id="GO:0061605">
    <property type="term" value="F:molybdopterin-synthase adenylyltransferase activity"/>
    <property type="evidence" value="ECO:0007669"/>
    <property type="project" value="UniProtKB-EC"/>
</dbReference>
<evidence type="ECO:0000256" key="1">
    <source>
        <dbReference type="ARBA" id="ARBA00005046"/>
    </source>
</evidence>
<evidence type="ECO:0000256" key="13">
    <source>
        <dbReference type="ARBA" id="ARBA00078531"/>
    </source>
</evidence>
<dbReference type="SMART" id="SM00450">
    <property type="entry name" value="RHOD"/>
    <property type="match status" value="1"/>
</dbReference>
<dbReference type="InterPro" id="IPR036873">
    <property type="entry name" value="Rhodanese-like_dom_sf"/>
</dbReference>
<dbReference type="Gene3D" id="3.40.250.10">
    <property type="entry name" value="Rhodanese-like domain"/>
    <property type="match status" value="1"/>
</dbReference>
<keyword evidence="14" id="KW-1133">Transmembrane helix</keyword>
<evidence type="ECO:0000313" key="17">
    <source>
        <dbReference type="Proteomes" id="UP000239239"/>
    </source>
</evidence>
<dbReference type="AlphaFoldDB" id="A0A2S6EZS8"/>
<comment type="subunit">
    <text evidence="8">Homodimer. Forms a stable heterotetrameric complex of 2 MoeB and 2 MoaD during adenylation of MoaD.</text>
</comment>
<feature type="domain" description="Rhodanese" evidence="15">
    <location>
        <begin position="291"/>
        <end position="371"/>
    </location>
</feature>
<evidence type="ECO:0000256" key="10">
    <source>
        <dbReference type="ARBA" id="ARBA00073635"/>
    </source>
</evidence>
<dbReference type="GO" id="GO:0004792">
    <property type="term" value="F:thiosulfate-cyanide sulfurtransferase activity"/>
    <property type="evidence" value="ECO:0007669"/>
    <property type="project" value="TreeGrafter"/>
</dbReference>
<accession>A0A2S6EZS8</accession>
<evidence type="ECO:0000256" key="11">
    <source>
        <dbReference type="ARBA" id="ARBA00075110"/>
    </source>
</evidence>
<dbReference type="Proteomes" id="UP000239239">
    <property type="component" value="Unassembled WGS sequence"/>
</dbReference>
<feature type="transmembrane region" description="Helical" evidence="14">
    <location>
        <begin position="40"/>
        <end position="67"/>
    </location>
</feature>
<evidence type="ECO:0000256" key="7">
    <source>
        <dbReference type="ARBA" id="ARBA00055169"/>
    </source>
</evidence>
<evidence type="ECO:0000256" key="12">
    <source>
        <dbReference type="ARBA" id="ARBA00075328"/>
    </source>
</evidence>
<name>A0A2S6EZS8_LEGPN</name>
<keyword evidence="3" id="KW-0808">Transferase</keyword>
<protein>
    <recommendedName>
        <fullName evidence="10">Molybdopterin-synthase adenylyltransferase</fullName>
        <ecNumber evidence="9">2.7.7.80</ecNumber>
    </recommendedName>
    <alternativeName>
        <fullName evidence="13">MoaD protein adenylase</fullName>
    </alternativeName>
    <alternativeName>
        <fullName evidence="11">Molybdopterin-converting factor subunit 1 adenylase</fullName>
    </alternativeName>
    <alternativeName>
        <fullName evidence="12">Sulfur carrier protein MoaD adenylyltransferase</fullName>
    </alternativeName>
</protein>
<keyword evidence="14" id="KW-0472">Membrane</keyword>
<dbReference type="EMBL" id="PQWY01000011">
    <property type="protein sequence ID" value="PPK30682.1"/>
    <property type="molecule type" value="Genomic_DNA"/>
</dbReference>
<keyword evidence="5" id="KW-0067">ATP-binding</keyword>
<comment type="caution">
    <text evidence="16">The sequence shown here is derived from an EMBL/GenBank/DDBJ whole genome shotgun (WGS) entry which is preliminary data.</text>
</comment>
<evidence type="ECO:0000259" key="15">
    <source>
        <dbReference type="PROSITE" id="PS50206"/>
    </source>
</evidence>
<proteinExistence type="inferred from homology"/>
<comment type="similarity">
    <text evidence="2">Belongs to the HesA/MoeB/ThiF family.</text>
</comment>
<evidence type="ECO:0000256" key="6">
    <source>
        <dbReference type="ARBA" id="ARBA00052218"/>
    </source>
</evidence>
<dbReference type="GO" id="GO:0005829">
    <property type="term" value="C:cytosol"/>
    <property type="evidence" value="ECO:0007669"/>
    <property type="project" value="TreeGrafter"/>
</dbReference>
<dbReference type="InterPro" id="IPR000594">
    <property type="entry name" value="ThiF_NAD_FAD-bd"/>
</dbReference>
<gene>
    <name evidence="16" type="ORF">C3928_07910</name>
</gene>
<keyword evidence="14" id="KW-0812">Transmembrane</keyword>
<dbReference type="PANTHER" id="PTHR10953:SF102">
    <property type="entry name" value="ADENYLYLTRANSFERASE AND SULFURTRANSFERASE MOCS3"/>
    <property type="match status" value="1"/>
</dbReference>
<dbReference type="OrthoDB" id="9804286at2"/>
<dbReference type="EC" id="2.7.7.80" evidence="9"/>
<evidence type="ECO:0000313" key="16">
    <source>
        <dbReference type="EMBL" id="PPK30682.1"/>
    </source>
</evidence>
<dbReference type="InterPro" id="IPR035985">
    <property type="entry name" value="Ubiquitin-activating_enz"/>
</dbReference>
<dbReference type="FunFam" id="3.40.50.720:FF:000033">
    <property type="entry name" value="Adenylyltransferase and sulfurtransferase MOCS3"/>
    <property type="match status" value="1"/>
</dbReference>
<dbReference type="GO" id="GO:0008146">
    <property type="term" value="F:sulfotransferase activity"/>
    <property type="evidence" value="ECO:0007669"/>
    <property type="project" value="TreeGrafter"/>
</dbReference>
<evidence type="ECO:0000256" key="4">
    <source>
        <dbReference type="ARBA" id="ARBA00022741"/>
    </source>
</evidence>
<dbReference type="GO" id="GO:0005524">
    <property type="term" value="F:ATP binding"/>
    <property type="evidence" value="ECO:0007669"/>
    <property type="project" value="UniProtKB-KW"/>
</dbReference>
<organism evidence="16 17">
    <name type="scientific">Legionella pneumophila</name>
    <dbReference type="NCBI Taxonomy" id="446"/>
    <lineage>
        <taxon>Bacteria</taxon>
        <taxon>Pseudomonadati</taxon>
        <taxon>Pseudomonadota</taxon>
        <taxon>Gammaproteobacteria</taxon>
        <taxon>Legionellales</taxon>
        <taxon>Legionellaceae</taxon>
        <taxon>Legionella</taxon>
    </lineage>
</organism>
<sequence length="372" mass="41668">MSFIMNKSNLVIGELIRYSQQIKMDEIGLAGQEKLKNSRVLCIGLGGLGSPLLLYLAAAGVGVLGIVDDDIIELSNLHRQILYNHTHINKKKVAAAKEQLLAINPLIQIESYSRRLTEENAAELISQYDIIADGSDNFYTRYLIHSICFEFEKPYVYASASHFQGYCSIFHGKQDPCFHCVFPVSINDTNMPSCEGSGVIGTLPGMLGIIQATEVIKWILQIGNPLKKRLLAINMLTMTFKDIIISKNPDCEFCIQNQPIKQLINPINCPTQNDPNHHRITLDEFYKLFTGRNNIQLIDVRSTKEHQIQNIGGLVLPLDELPQRLHELNPNQAVILYCQSGRRSKMALDILLKSGFASVKYLENGLKGITAD</sequence>
<dbReference type="PROSITE" id="PS50206">
    <property type="entry name" value="RHODANESE_3"/>
    <property type="match status" value="1"/>
</dbReference>
<dbReference type="SUPFAM" id="SSF69572">
    <property type="entry name" value="Activating enzymes of the ubiquitin-like proteins"/>
    <property type="match status" value="1"/>
</dbReference>
<dbReference type="PANTHER" id="PTHR10953">
    <property type="entry name" value="UBIQUITIN-ACTIVATING ENZYME E1"/>
    <property type="match status" value="1"/>
</dbReference>
<dbReference type="Pfam" id="PF00899">
    <property type="entry name" value="ThiF"/>
    <property type="match status" value="1"/>
</dbReference>
<evidence type="ECO:0000256" key="3">
    <source>
        <dbReference type="ARBA" id="ARBA00022679"/>
    </source>
</evidence>
<dbReference type="InterPro" id="IPR001763">
    <property type="entry name" value="Rhodanese-like_dom"/>
</dbReference>
<evidence type="ECO:0000256" key="2">
    <source>
        <dbReference type="ARBA" id="ARBA00009919"/>
    </source>
</evidence>
<evidence type="ECO:0000256" key="14">
    <source>
        <dbReference type="SAM" id="Phobius"/>
    </source>
</evidence>
<comment type="function">
    <text evidence="7">Catalyzes the adenylation by ATP of the carboxyl group of the C-terminal glycine of sulfur carrier protein MoaD.</text>
</comment>
<dbReference type="Pfam" id="PF00581">
    <property type="entry name" value="Rhodanese"/>
    <property type="match status" value="1"/>
</dbReference>
<keyword evidence="4" id="KW-0547">Nucleotide-binding</keyword>
<comment type="pathway">
    <text evidence="1">Cofactor biosynthesis; molybdopterin biosynthesis.</text>
</comment>
<evidence type="ECO:0000256" key="8">
    <source>
        <dbReference type="ARBA" id="ARBA00063809"/>
    </source>
</evidence>
<dbReference type="Gene3D" id="3.40.50.720">
    <property type="entry name" value="NAD(P)-binding Rossmann-like Domain"/>
    <property type="match status" value="1"/>
</dbReference>
<reference evidence="16 17" key="1">
    <citation type="submission" date="2018-02" db="EMBL/GenBank/DDBJ databases">
        <title>Draft genome sequences of four Legionella pneumophila clinical strains isolated in Ontario.</title>
        <authorList>
            <person name="Fortuna A."/>
            <person name="Ramnarine R."/>
            <person name="Li A."/>
            <person name="Frantz C."/>
            <person name="Mallo G."/>
        </authorList>
    </citation>
    <scope>NUCLEOTIDE SEQUENCE [LARGE SCALE GENOMIC DNA]</scope>
    <source>
        <strain evidence="16 17">LG61</strain>
    </source>
</reference>